<dbReference type="Pfam" id="PF01370">
    <property type="entry name" value="Epimerase"/>
    <property type="match status" value="1"/>
</dbReference>
<organism evidence="2 3">
    <name type="scientific">Skermanella cutis</name>
    <dbReference type="NCBI Taxonomy" id="2775420"/>
    <lineage>
        <taxon>Bacteria</taxon>
        <taxon>Pseudomonadati</taxon>
        <taxon>Pseudomonadota</taxon>
        <taxon>Alphaproteobacteria</taxon>
        <taxon>Rhodospirillales</taxon>
        <taxon>Azospirillaceae</taxon>
        <taxon>Skermanella</taxon>
    </lineage>
</organism>
<dbReference type="SUPFAM" id="SSF51735">
    <property type="entry name" value="NAD(P)-binding Rossmann-fold domains"/>
    <property type="match status" value="1"/>
</dbReference>
<proteinExistence type="predicted"/>
<dbReference type="PANTHER" id="PTHR12126">
    <property type="entry name" value="NADH-UBIQUINONE OXIDOREDUCTASE 39 KDA SUBUNIT-RELATED"/>
    <property type="match status" value="1"/>
</dbReference>
<gene>
    <name evidence="2" type="ORF">IGS68_15695</name>
</gene>
<reference evidence="2" key="1">
    <citation type="submission" date="2021-02" db="EMBL/GenBank/DDBJ databases">
        <title>Skermanella TT6 skin isolate.</title>
        <authorList>
            <person name="Lee K."/>
            <person name="Ganzorig M."/>
        </authorList>
    </citation>
    <scope>NUCLEOTIDE SEQUENCE</scope>
    <source>
        <strain evidence="2">TT6</strain>
    </source>
</reference>
<dbReference type="RefSeq" id="WP_201070852.1">
    <property type="nucleotide sequence ID" value="NZ_CP067420.1"/>
</dbReference>
<sequence>MMIPAAGSEGSAFQHQRLVTVFGGTGFLGRRIVRHLLRRGFGVRVAARHPERVQAVFRSNEPAPLAVAADVHDKWAVAAALAGAFGAVNAVSLYVEHGRESFDAVHVEGAARLARHAREAGVERLVHVSGIGADPGSTAPYIRARGRGELAVTEAFGAATLIRPAVMFGPDDAFLTRLVKLVRTLPVYPMFGRGQTRLQPVYVTDVAEAIARVLDRSDGADRPCYELGGPRVYTYQELLQSIASEMGTRVRTVPMPFAVWMALAGIAEFLPGTPLTRNQIALMKHDNVASADLPGLPELSVTPTAVEVIVATLDMARNQPI</sequence>
<dbReference type="PANTHER" id="PTHR12126:SF11">
    <property type="entry name" value="NADH DEHYDROGENASE [UBIQUINONE] 1 ALPHA SUBCOMPLEX SUBUNIT 9, MITOCHONDRIAL"/>
    <property type="match status" value="1"/>
</dbReference>
<dbReference type="EMBL" id="CP067420">
    <property type="protein sequence ID" value="QQP87543.1"/>
    <property type="molecule type" value="Genomic_DNA"/>
</dbReference>
<dbReference type="InterPro" id="IPR051207">
    <property type="entry name" value="ComplexI_NDUFA9_subunit"/>
</dbReference>
<evidence type="ECO:0000313" key="3">
    <source>
        <dbReference type="Proteomes" id="UP000595197"/>
    </source>
</evidence>
<evidence type="ECO:0000259" key="1">
    <source>
        <dbReference type="Pfam" id="PF01370"/>
    </source>
</evidence>
<protein>
    <submittedName>
        <fullName evidence="2">Complex I NDUFA9 subunit family protein</fullName>
    </submittedName>
</protein>
<keyword evidence="3" id="KW-1185">Reference proteome</keyword>
<dbReference type="InterPro" id="IPR036291">
    <property type="entry name" value="NAD(P)-bd_dom_sf"/>
</dbReference>
<dbReference type="InterPro" id="IPR001509">
    <property type="entry name" value="Epimerase_deHydtase"/>
</dbReference>
<accession>A0ABX7B052</accession>
<name>A0ABX7B052_9PROT</name>
<evidence type="ECO:0000313" key="2">
    <source>
        <dbReference type="EMBL" id="QQP87543.1"/>
    </source>
</evidence>
<dbReference type="Gene3D" id="3.40.50.720">
    <property type="entry name" value="NAD(P)-binding Rossmann-like Domain"/>
    <property type="match status" value="1"/>
</dbReference>
<feature type="domain" description="NAD-dependent epimerase/dehydratase" evidence="1">
    <location>
        <begin position="19"/>
        <end position="220"/>
    </location>
</feature>
<dbReference type="Proteomes" id="UP000595197">
    <property type="component" value="Chromosome"/>
</dbReference>
<dbReference type="CDD" id="cd05271">
    <property type="entry name" value="NDUFA9_like_SDR_a"/>
    <property type="match status" value="1"/>
</dbReference>